<keyword evidence="4" id="KW-1185">Reference proteome</keyword>
<dbReference type="EMBL" id="BSXT01001275">
    <property type="protein sequence ID" value="GMF40704.1"/>
    <property type="molecule type" value="Genomic_DNA"/>
</dbReference>
<accession>A0A9W6XL46</accession>
<dbReference type="InterPro" id="IPR036397">
    <property type="entry name" value="RNaseH_sf"/>
</dbReference>
<protein>
    <submittedName>
        <fullName evidence="3">Unnamed protein product</fullName>
    </submittedName>
</protein>
<dbReference type="PANTHER" id="PTHR33064">
    <property type="entry name" value="POL PROTEIN"/>
    <property type="match status" value="1"/>
</dbReference>
<dbReference type="Gene3D" id="3.30.420.10">
    <property type="entry name" value="Ribonuclease H-like superfamily/Ribonuclease H"/>
    <property type="match status" value="1"/>
</dbReference>
<dbReference type="InterPro" id="IPR043502">
    <property type="entry name" value="DNA/RNA_pol_sf"/>
</dbReference>
<feature type="compositionally biased region" description="Basic and acidic residues" evidence="1">
    <location>
        <begin position="476"/>
        <end position="492"/>
    </location>
</feature>
<reference evidence="3" key="1">
    <citation type="submission" date="2023-04" db="EMBL/GenBank/DDBJ databases">
        <title>Phytophthora fragariaefolia NBRC 109709.</title>
        <authorList>
            <person name="Ichikawa N."/>
            <person name="Sato H."/>
            <person name="Tonouchi N."/>
        </authorList>
    </citation>
    <scope>NUCLEOTIDE SEQUENCE</scope>
    <source>
        <strain evidence="3">NBRC 109709</strain>
    </source>
</reference>
<proteinExistence type="predicted"/>
<sequence>MISSGNALPPPAYGVVCDIDVQEHPPIKQKARRIPLRHLKQLYELLKGLLKAGLIAFSDSPWASPIVIVLKKNGVDIRLCIDYKLVNSVTAIMEYAMPLVDDLLTDMEKYLCRFIQDFAVYGAALYQVREEDFGPGGDLSTAKRSFTALQVKVADVPILRHFDRAKEVHVMLFANDWALSTTLMQEHDGVMHPVPIRPRRSSNGPPSLRPCCLRDNLVVHRINEDDAQLLHSTITNFVGLDKALQRVATPSKRTPMVRMDPALLYALLPNGHRSFVLSFDGSAKTPKRGGYGSCAWILWRLPDWRIEIAASAYLESTTVNQAEYMGMKEGVLAAQAYGVTDRVVVGDSRLAIQQSLGVIACLRESLLTQLNIHRALVARFQSVRYLHVTREYNASADSLAGETLVAKEAKTTLTEESKSKLEQPNRIDEVIYERPNREVTQVSTLRTLSEDMVTQRVRFADTQGEDSEALPVEPEPPDRPDDPTTESSHVENGEISPGAAERPPSAEDVDPLEVHEERRRRVGKTQDEELRWANLKLVL</sequence>
<gene>
    <name evidence="3" type="ORF">Pfra01_001259200</name>
</gene>
<dbReference type="GO" id="GO:0003676">
    <property type="term" value="F:nucleic acid binding"/>
    <property type="evidence" value="ECO:0007669"/>
    <property type="project" value="InterPro"/>
</dbReference>
<feature type="region of interest" description="Disordered" evidence="1">
    <location>
        <begin position="459"/>
        <end position="526"/>
    </location>
</feature>
<name>A0A9W6XL46_9STRA</name>
<evidence type="ECO:0000256" key="1">
    <source>
        <dbReference type="SAM" id="MobiDB-lite"/>
    </source>
</evidence>
<dbReference type="Pfam" id="PF13456">
    <property type="entry name" value="RVT_3"/>
    <property type="match status" value="1"/>
</dbReference>
<feature type="compositionally biased region" description="Basic and acidic residues" evidence="1">
    <location>
        <begin position="512"/>
        <end position="526"/>
    </location>
</feature>
<comment type="caution">
    <text evidence="3">The sequence shown here is derived from an EMBL/GenBank/DDBJ whole genome shotgun (WGS) entry which is preliminary data.</text>
</comment>
<dbReference type="InterPro" id="IPR051320">
    <property type="entry name" value="Viral_Replic_Matur_Polypro"/>
</dbReference>
<evidence type="ECO:0000313" key="3">
    <source>
        <dbReference type="EMBL" id="GMF40704.1"/>
    </source>
</evidence>
<dbReference type="SUPFAM" id="SSF56672">
    <property type="entry name" value="DNA/RNA polymerases"/>
    <property type="match status" value="1"/>
</dbReference>
<organism evidence="3 4">
    <name type="scientific">Phytophthora fragariaefolia</name>
    <dbReference type="NCBI Taxonomy" id="1490495"/>
    <lineage>
        <taxon>Eukaryota</taxon>
        <taxon>Sar</taxon>
        <taxon>Stramenopiles</taxon>
        <taxon>Oomycota</taxon>
        <taxon>Peronosporomycetes</taxon>
        <taxon>Peronosporales</taxon>
        <taxon>Peronosporaceae</taxon>
        <taxon>Phytophthora</taxon>
    </lineage>
</organism>
<evidence type="ECO:0000313" key="4">
    <source>
        <dbReference type="Proteomes" id="UP001165121"/>
    </source>
</evidence>
<feature type="domain" description="RNase H type-1" evidence="2">
    <location>
        <begin position="279"/>
        <end position="401"/>
    </location>
</feature>
<evidence type="ECO:0000259" key="2">
    <source>
        <dbReference type="Pfam" id="PF13456"/>
    </source>
</evidence>
<dbReference type="PANTHER" id="PTHR33064:SF37">
    <property type="entry name" value="RIBONUCLEASE H"/>
    <property type="match status" value="1"/>
</dbReference>
<dbReference type="AlphaFoldDB" id="A0A9W6XL46"/>
<dbReference type="OrthoDB" id="96218at2759"/>
<dbReference type="Proteomes" id="UP001165121">
    <property type="component" value="Unassembled WGS sequence"/>
</dbReference>
<dbReference type="GO" id="GO:0004523">
    <property type="term" value="F:RNA-DNA hybrid ribonuclease activity"/>
    <property type="evidence" value="ECO:0007669"/>
    <property type="project" value="InterPro"/>
</dbReference>
<dbReference type="Gene3D" id="3.10.10.10">
    <property type="entry name" value="HIV Type 1 Reverse Transcriptase, subunit A, domain 1"/>
    <property type="match status" value="1"/>
</dbReference>
<dbReference type="InterPro" id="IPR002156">
    <property type="entry name" value="RNaseH_domain"/>
</dbReference>